<evidence type="ECO:0000313" key="1">
    <source>
        <dbReference type="EMBL" id="SPF51668.1"/>
    </source>
</evidence>
<reference evidence="2" key="1">
    <citation type="submission" date="2018-02" db="EMBL/GenBank/DDBJ databases">
        <authorList>
            <person name="Hausmann B."/>
        </authorList>
    </citation>
    <scope>NUCLEOTIDE SEQUENCE [LARGE SCALE GENOMIC DNA]</scope>
    <source>
        <strain evidence="2">Peat soil MAG SbF1</strain>
    </source>
</reference>
<name>A0A2U3LIJ2_9FIRM</name>
<organism evidence="1 2">
    <name type="scientific">Candidatus Desulfosporosinus infrequens</name>
    <dbReference type="NCBI Taxonomy" id="2043169"/>
    <lineage>
        <taxon>Bacteria</taxon>
        <taxon>Bacillati</taxon>
        <taxon>Bacillota</taxon>
        <taxon>Clostridia</taxon>
        <taxon>Eubacteriales</taxon>
        <taxon>Desulfitobacteriaceae</taxon>
        <taxon>Desulfosporosinus</taxon>
    </lineage>
</organism>
<dbReference type="Proteomes" id="UP000238916">
    <property type="component" value="Unassembled WGS sequence"/>
</dbReference>
<evidence type="ECO:0000313" key="2">
    <source>
        <dbReference type="Proteomes" id="UP000238916"/>
    </source>
</evidence>
<accession>A0A2U3LIJ2</accession>
<dbReference type="EMBL" id="OMOF01000474">
    <property type="protein sequence ID" value="SPF51668.1"/>
    <property type="molecule type" value="Genomic_DNA"/>
</dbReference>
<gene>
    <name evidence="1" type="ORF">SBF1_5250002</name>
</gene>
<sequence>MINFNPFRMFIRPTKLIMMFYVDGLVYYRKAKKDNQCTKYYIAIWNLT</sequence>
<dbReference type="AlphaFoldDB" id="A0A2U3LIJ2"/>
<protein>
    <submittedName>
        <fullName evidence="1">Uncharacterized protein</fullName>
    </submittedName>
</protein>
<proteinExistence type="predicted"/>